<sequence>MPPYESVLKAKTLLGLHDKATLPEIKTRYKNLMHRWHPDKHPDDPDTANTMSARINDAYKILLEFVKHYEYRLDEPYLKETCLTPQEWWERKFGGR</sequence>
<dbReference type="PANTHER" id="PTHR24074">
    <property type="entry name" value="CO-CHAPERONE PROTEIN DJLA"/>
    <property type="match status" value="1"/>
</dbReference>
<name>A0ABZ3HE06_9BACT</name>
<dbReference type="PROSITE" id="PS50076">
    <property type="entry name" value="DNAJ_2"/>
    <property type="match status" value="1"/>
</dbReference>
<dbReference type="PRINTS" id="PR00625">
    <property type="entry name" value="JDOMAIN"/>
</dbReference>
<feature type="domain" description="J" evidence="1">
    <location>
        <begin position="9"/>
        <end position="73"/>
    </location>
</feature>
<evidence type="ECO:0000259" key="1">
    <source>
        <dbReference type="PROSITE" id="PS50076"/>
    </source>
</evidence>
<dbReference type="RefSeq" id="WP_231020821.1">
    <property type="nucleotide sequence ID" value="NZ_CP147920.1"/>
</dbReference>
<dbReference type="Pfam" id="PF00226">
    <property type="entry name" value="DnaJ"/>
    <property type="match status" value="1"/>
</dbReference>
<dbReference type="Gene3D" id="1.10.287.110">
    <property type="entry name" value="DnaJ domain"/>
    <property type="match status" value="1"/>
</dbReference>
<proteinExistence type="predicted"/>
<keyword evidence="3" id="KW-1185">Reference proteome</keyword>
<dbReference type="InterPro" id="IPR001623">
    <property type="entry name" value="DnaJ_domain"/>
</dbReference>
<evidence type="ECO:0000313" key="2">
    <source>
        <dbReference type="EMBL" id="XAU15974.1"/>
    </source>
</evidence>
<organism evidence="2 3">
    <name type="scientific">Sulfurimonas diazotrophicus</name>
    <dbReference type="NCBI Taxonomy" id="3131939"/>
    <lineage>
        <taxon>Bacteria</taxon>
        <taxon>Pseudomonadati</taxon>
        <taxon>Campylobacterota</taxon>
        <taxon>Epsilonproteobacteria</taxon>
        <taxon>Campylobacterales</taxon>
        <taxon>Sulfurimonadaceae</taxon>
        <taxon>Sulfurimonas</taxon>
    </lineage>
</organism>
<dbReference type="EMBL" id="CP147920">
    <property type="protein sequence ID" value="XAU15974.1"/>
    <property type="molecule type" value="Genomic_DNA"/>
</dbReference>
<dbReference type="SMART" id="SM00271">
    <property type="entry name" value="DnaJ"/>
    <property type="match status" value="1"/>
</dbReference>
<dbReference type="SUPFAM" id="SSF46565">
    <property type="entry name" value="Chaperone J-domain"/>
    <property type="match status" value="1"/>
</dbReference>
<dbReference type="InterPro" id="IPR036869">
    <property type="entry name" value="J_dom_sf"/>
</dbReference>
<protein>
    <submittedName>
        <fullName evidence="2">J domain-containing protein</fullName>
    </submittedName>
</protein>
<dbReference type="CDD" id="cd06257">
    <property type="entry name" value="DnaJ"/>
    <property type="match status" value="1"/>
</dbReference>
<accession>A0ABZ3HE06</accession>
<gene>
    <name evidence="2" type="ORF">WCY31_04530</name>
</gene>
<reference evidence="2 3" key="1">
    <citation type="submission" date="2024-03" db="EMBL/GenBank/DDBJ databases">
        <title>Sulfurimonas sp. HSL3-1.</title>
        <authorList>
            <person name="Wang S."/>
        </authorList>
    </citation>
    <scope>NUCLEOTIDE SEQUENCE [LARGE SCALE GENOMIC DNA]</scope>
    <source>
        <strain evidence="2 3">HSL3-1</strain>
    </source>
</reference>
<dbReference type="Proteomes" id="UP001447842">
    <property type="component" value="Chromosome"/>
</dbReference>
<evidence type="ECO:0000313" key="3">
    <source>
        <dbReference type="Proteomes" id="UP001447842"/>
    </source>
</evidence>
<dbReference type="InterPro" id="IPR050817">
    <property type="entry name" value="DjlA_DnaK_co-chaperone"/>
</dbReference>